<dbReference type="Gene3D" id="3.30.870.10">
    <property type="entry name" value="Endonuclease Chain A"/>
    <property type="match status" value="2"/>
</dbReference>
<keyword evidence="4 9" id="KW-0812">Transmembrane</keyword>
<organism evidence="11">
    <name type="scientific">uncultured bacterium Contig1757</name>
    <dbReference type="NCBI Taxonomy" id="1393500"/>
    <lineage>
        <taxon>Bacteria</taxon>
        <taxon>environmental samples</taxon>
    </lineage>
</organism>
<evidence type="ECO:0000256" key="1">
    <source>
        <dbReference type="ARBA" id="ARBA00004236"/>
    </source>
</evidence>
<feature type="transmembrane region" description="Helical" evidence="9">
    <location>
        <begin position="40"/>
        <end position="57"/>
    </location>
</feature>
<dbReference type="SUPFAM" id="SSF56024">
    <property type="entry name" value="Phospholipase D/nuclease"/>
    <property type="match status" value="2"/>
</dbReference>
<name>W0FR09_9BACT</name>
<sequence length="511" mass="59405">MRKQWFQSLLMRRAVIILILLVEITTFIFLIVAGTIISDVASILFRVISVIVALYVVSKNDKGGYRLIWVFLILMFPALGGVLYVFLNFQMSSNRYAKDFDEILEATKDELTVSEDVNRELAEQYPFFMKNVEYLQRAQNFPLYKNSQTTYLSPGEEFWPVLLEKLRTAEKYIFLEYFTIGEGEFWNSILEILKEKAAAGVKVRIMYDDMGCFLSLPSDYPEYLSSLGIECRIFNRFRPFFTTIQNNRDHRKITSIDGKVAFCGGLNLADEYVNKKERFGYWKDSAVMVEGEAAWSLTCFFLQIWQINQPKMEEFNEYYPWKDAPCDIVGEGFVQPYNDIPIDRERVSESVFMNMITAAEKSLYISTPYLILDEDMISALCLAAKSGIDVRIVTPSKYDKWMIHQATRSYYRDLVNAGVHVYEYTPGFMHSKTVVVDDKAAIVGSVNWDYRSLYLHFESAVWMCGTKTVSDVRNDLLRSFEESDEVLPQELNYKRGWSLFRLILRLIAPIF</sequence>
<dbReference type="CDD" id="cd09154">
    <property type="entry name" value="PLDc_SMU_988_like_1"/>
    <property type="match status" value="1"/>
</dbReference>
<dbReference type="PANTHER" id="PTHR21248:SF22">
    <property type="entry name" value="PHOSPHOLIPASE D"/>
    <property type="match status" value="1"/>
</dbReference>
<protein>
    <recommendedName>
        <fullName evidence="8">Cardiolipin synthase</fullName>
        <ecNumber evidence="8">2.7.8.-</ecNumber>
    </recommendedName>
</protein>
<feature type="domain" description="PLD phosphodiesterase" evidence="10">
    <location>
        <begin position="245"/>
        <end position="272"/>
    </location>
</feature>
<evidence type="ECO:0000256" key="6">
    <source>
        <dbReference type="ARBA" id="ARBA00022989"/>
    </source>
</evidence>
<proteinExistence type="predicted"/>
<comment type="subcellular location">
    <subcellularLocation>
        <location evidence="1">Cell membrane</location>
    </subcellularLocation>
</comment>
<keyword evidence="7 9" id="KW-0472">Membrane</keyword>
<feature type="domain" description="PLD phosphodiesterase" evidence="10">
    <location>
        <begin position="425"/>
        <end position="452"/>
    </location>
</feature>
<evidence type="ECO:0000256" key="8">
    <source>
        <dbReference type="NCBIfam" id="TIGR04265"/>
    </source>
</evidence>
<keyword evidence="2" id="KW-1003">Cell membrane</keyword>
<dbReference type="EMBL" id="KC246828">
    <property type="protein sequence ID" value="AHF25292.1"/>
    <property type="molecule type" value="Genomic_DNA"/>
</dbReference>
<dbReference type="EC" id="2.7.8.-" evidence="8"/>
<dbReference type="Pfam" id="PF13091">
    <property type="entry name" value="PLDc_2"/>
    <property type="match status" value="2"/>
</dbReference>
<evidence type="ECO:0000256" key="3">
    <source>
        <dbReference type="ARBA" id="ARBA00022679"/>
    </source>
</evidence>
<dbReference type="PANTHER" id="PTHR21248">
    <property type="entry name" value="CARDIOLIPIN SYNTHASE"/>
    <property type="match status" value="1"/>
</dbReference>
<reference evidence="11" key="1">
    <citation type="journal article" date="2013" name="PLoS ONE">
        <title>Metagenomic insights into the carbohydrate-active enzymes carried by the microorganisms adhering to solid digesta in the rumen of cows.</title>
        <authorList>
            <person name="Wang L."/>
            <person name="Hatem A."/>
            <person name="Catalyurek U.V."/>
            <person name="Morrison M."/>
            <person name="Yu Z."/>
        </authorList>
    </citation>
    <scope>NUCLEOTIDE SEQUENCE</scope>
</reference>
<dbReference type="InterPro" id="IPR025202">
    <property type="entry name" value="PLD-like_dom"/>
</dbReference>
<dbReference type="CDD" id="cd09160">
    <property type="entry name" value="PLDc_SMU_988_like_2"/>
    <property type="match status" value="1"/>
</dbReference>
<evidence type="ECO:0000256" key="9">
    <source>
        <dbReference type="SAM" id="Phobius"/>
    </source>
</evidence>
<dbReference type="InterPro" id="IPR001736">
    <property type="entry name" value="PLipase_D/transphosphatidylase"/>
</dbReference>
<evidence type="ECO:0000256" key="5">
    <source>
        <dbReference type="ARBA" id="ARBA00022737"/>
    </source>
</evidence>
<dbReference type="NCBIfam" id="TIGR04265">
    <property type="entry name" value="bac_cardiolipin"/>
    <property type="match status" value="1"/>
</dbReference>
<feature type="transmembrane region" description="Helical" evidence="9">
    <location>
        <begin position="12"/>
        <end position="34"/>
    </location>
</feature>
<dbReference type="PROSITE" id="PS50035">
    <property type="entry name" value="PLD"/>
    <property type="match status" value="2"/>
</dbReference>
<dbReference type="GO" id="GO:0032049">
    <property type="term" value="P:cardiolipin biosynthetic process"/>
    <property type="evidence" value="ECO:0007669"/>
    <property type="project" value="UniProtKB-UniRule"/>
</dbReference>
<dbReference type="GO" id="GO:0005886">
    <property type="term" value="C:plasma membrane"/>
    <property type="evidence" value="ECO:0007669"/>
    <property type="project" value="UniProtKB-SubCell"/>
</dbReference>
<keyword evidence="6 9" id="KW-1133">Transmembrane helix</keyword>
<dbReference type="AlphaFoldDB" id="W0FR09"/>
<keyword evidence="3" id="KW-0808">Transferase</keyword>
<evidence type="ECO:0000256" key="4">
    <source>
        <dbReference type="ARBA" id="ARBA00022692"/>
    </source>
</evidence>
<evidence type="ECO:0000256" key="2">
    <source>
        <dbReference type="ARBA" id="ARBA00022475"/>
    </source>
</evidence>
<feature type="transmembrane region" description="Helical" evidence="9">
    <location>
        <begin position="69"/>
        <end position="87"/>
    </location>
</feature>
<evidence type="ECO:0000256" key="7">
    <source>
        <dbReference type="ARBA" id="ARBA00023136"/>
    </source>
</evidence>
<dbReference type="InterPro" id="IPR022924">
    <property type="entry name" value="Cardiolipin_synthase"/>
</dbReference>
<dbReference type="SMART" id="SM00155">
    <property type="entry name" value="PLDc"/>
    <property type="match status" value="2"/>
</dbReference>
<evidence type="ECO:0000313" key="11">
    <source>
        <dbReference type="EMBL" id="AHF25292.1"/>
    </source>
</evidence>
<evidence type="ECO:0000259" key="10">
    <source>
        <dbReference type="PROSITE" id="PS50035"/>
    </source>
</evidence>
<dbReference type="GO" id="GO:0008808">
    <property type="term" value="F:cardiolipin synthase activity"/>
    <property type="evidence" value="ECO:0007669"/>
    <property type="project" value="UniProtKB-UniRule"/>
</dbReference>
<keyword evidence="5" id="KW-0677">Repeat</keyword>
<accession>W0FR09</accession>